<name>A0A8S2GJU0_9BILA</name>
<keyword evidence="1" id="KW-0472">Membrane</keyword>
<dbReference type="EMBL" id="CAJOBA010000260">
    <property type="protein sequence ID" value="CAF3517999.1"/>
    <property type="molecule type" value="Genomic_DNA"/>
</dbReference>
<dbReference type="Proteomes" id="UP000677228">
    <property type="component" value="Unassembled WGS sequence"/>
</dbReference>
<gene>
    <name evidence="2" type="ORF">OVA965_LOCUS1416</name>
    <name evidence="3" type="ORF">TMI583_LOCUS1417</name>
</gene>
<dbReference type="AlphaFoldDB" id="A0A8S2GJU0"/>
<keyword evidence="1" id="KW-0812">Transmembrane</keyword>
<proteinExistence type="predicted"/>
<evidence type="ECO:0000313" key="3">
    <source>
        <dbReference type="EMBL" id="CAF3517999.1"/>
    </source>
</evidence>
<evidence type="ECO:0000313" key="4">
    <source>
        <dbReference type="Proteomes" id="UP000682733"/>
    </source>
</evidence>
<reference evidence="3" key="1">
    <citation type="submission" date="2021-02" db="EMBL/GenBank/DDBJ databases">
        <authorList>
            <person name="Nowell W R."/>
        </authorList>
    </citation>
    <scope>NUCLEOTIDE SEQUENCE</scope>
</reference>
<accession>A0A8S2GJU0</accession>
<feature type="transmembrane region" description="Helical" evidence="1">
    <location>
        <begin position="40"/>
        <end position="61"/>
    </location>
</feature>
<organism evidence="3 4">
    <name type="scientific">Didymodactylos carnosus</name>
    <dbReference type="NCBI Taxonomy" id="1234261"/>
    <lineage>
        <taxon>Eukaryota</taxon>
        <taxon>Metazoa</taxon>
        <taxon>Spiralia</taxon>
        <taxon>Gnathifera</taxon>
        <taxon>Rotifera</taxon>
        <taxon>Eurotatoria</taxon>
        <taxon>Bdelloidea</taxon>
        <taxon>Philodinida</taxon>
        <taxon>Philodinidae</taxon>
        <taxon>Didymodactylos</taxon>
    </lineage>
</organism>
<comment type="caution">
    <text evidence="3">The sequence shown here is derived from an EMBL/GenBank/DDBJ whole genome shotgun (WGS) entry which is preliminary data.</text>
</comment>
<evidence type="ECO:0000313" key="2">
    <source>
        <dbReference type="EMBL" id="CAF0740611.1"/>
    </source>
</evidence>
<sequence length="199" mass="23000">MLPTNENTTEKNQTLVRSREYYEHLLILSQVKYSISTSTITYPTGVLIISILFIVFALIYLKRHGEKAQRELGEEKRDHIGILKRLAEDFKQQENKRCRSNNEKFDENQPYLCHFHSHRQQSVTNVKDKQRLPTSINQQPNLNINSSTGPNTQNLFQTTIGDIRKRLGLMEQHSSTKSIQEEGAMEYSIVTDSVTTTKS</sequence>
<evidence type="ECO:0000256" key="1">
    <source>
        <dbReference type="SAM" id="Phobius"/>
    </source>
</evidence>
<dbReference type="Proteomes" id="UP000682733">
    <property type="component" value="Unassembled WGS sequence"/>
</dbReference>
<dbReference type="EMBL" id="CAJNOK010000260">
    <property type="protein sequence ID" value="CAF0740611.1"/>
    <property type="molecule type" value="Genomic_DNA"/>
</dbReference>
<keyword evidence="1" id="KW-1133">Transmembrane helix</keyword>
<protein>
    <submittedName>
        <fullName evidence="3">Uncharacterized protein</fullName>
    </submittedName>
</protein>